<dbReference type="InterPro" id="IPR059000">
    <property type="entry name" value="ATPase_P-type_domA"/>
</dbReference>
<dbReference type="GO" id="GO:0016887">
    <property type="term" value="F:ATP hydrolysis activity"/>
    <property type="evidence" value="ECO:0007669"/>
    <property type="project" value="InterPro"/>
</dbReference>
<gene>
    <name evidence="17" type="ORF">TASK_LOCUS1357</name>
</gene>
<feature type="transmembrane region" description="Helical" evidence="15">
    <location>
        <begin position="125"/>
        <end position="144"/>
    </location>
</feature>
<keyword evidence="6" id="KW-0479">Metal-binding</keyword>
<evidence type="ECO:0000256" key="10">
    <source>
        <dbReference type="ARBA" id="ARBA00022842"/>
    </source>
</evidence>
<dbReference type="SUPFAM" id="SSF81660">
    <property type="entry name" value="Metal cation-transporting ATPase, ATP-binding domain N"/>
    <property type="match status" value="1"/>
</dbReference>
<evidence type="ECO:0000256" key="14">
    <source>
        <dbReference type="ARBA" id="ARBA00023136"/>
    </source>
</evidence>
<keyword evidence="11" id="KW-1278">Translocase</keyword>
<dbReference type="OrthoDB" id="116380at2759"/>
<evidence type="ECO:0000256" key="4">
    <source>
        <dbReference type="ARBA" id="ARBA00022568"/>
    </source>
</evidence>
<keyword evidence="4" id="KW-0109">Calcium transport</keyword>
<reference evidence="17 18" key="2">
    <citation type="submission" date="2018-11" db="EMBL/GenBank/DDBJ databases">
        <authorList>
            <consortium name="Pathogen Informatics"/>
        </authorList>
    </citation>
    <scope>NUCLEOTIDE SEQUENCE [LARGE SCALE GENOMIC DNA]</scope>
</reference>
<feature type="transmembrane region" description="Helical" evidence="15">
    <location>
        <begin position="385"/>
        <end position="413"/>
    </location>
</feature>
<dbReference type="PANTHER" id="PTHR24093">
    <property type="entry name" value="CATION TRANSPORTING ATPASE"/>
    <property type="match status" value="1"/>
</dbReference>
<evidence type="ECO:0000313" key="19">
    <source>
        <dbReference type="WBParaSite" id="TASK_0000135601-mRNA-1"/>
    </source>
</evidence>
<evidence type="ECO:0000256" key="13">
    <source>
        <dbReference type="ARBA" id="ARBA00023065"/>
    </source>
</evidence>
<keyword evidence="3" id="KW-0813">Transport</keyword>
<keyword evidence="10" id="KW-0460">Magnesium</keyword>
<dbReference type="FunFam" id="2.70.150.10:FF:000001">
    <property type="entry name" value="Calcium-transporting ATPase"/>
    <property type="match status" value="1"/>
</dbReference>
<dbReference type="Pfam" id="PF13246">
    <property type="entry name" value="Cation_ATPase"/>
    <property type="match status" value="1"/>
</dbReference>
<dbReference type="FunFam" id="1.20.1110.10:FF:000033">
    <property type="entry name" value="Calcium-transporting ATPase"/>
    <property type="match status" value="1"/>
</dbReference>
<dbReference type="NCBIfam" id="TIGR01494">
    <property type="entry name" value="ATPase_P-type"/>
    <property type="match status" value="1"/>
</dbReference>
<dbReference type="SUPFAM" id="SSF81665">
    <property type="entry name" value="Calcium ATPase, transmembrane domain M"/>
    <property type="match status" value="1"/>
</dbReference>
<dbReference type="SUPFAM" id="SSF81653">
    <property type="entry name" value="Calcium ATPase, transduction domain A"/>
    <property type="match status" value="1"/>
</dbReference>
<dbReference type="GO" id="GO:0046872">
    <property type="term" value="F:metal ion binding"/>
    <property type="evidence" value="ECO:0007669"/>
    <property type="project" value="UniProtKB-KW"/>
</dbReference>
<evidence type="ECO:0000256" key="2">
    <source>
        <dbReference type="ARBA" id="ARBA00012790"/>
    </source>
</evidence>
<dbReference type="SMART" id="SM00831">
    <property type="entry name" value="Cation_ATPase_N"/>
    <property type="match status" value="1"/>
</dbReference>
<dbReference type="InterPro" id="IPR004014">
    <property type="entry name" value="ATPase_P-typ_cation-transptr_N"/>
</dbReference>
<keyword evidence="7" id="KW-0547">Nucleotide-binding</keyword>
<dbReference type="GO" id="GO:0051480">
    <property type="term" value="P:regulation of cytosolic calcium ion concentration"/>
    <property type="evidence" value="ECO:0007669"/>
    <property type="project" value="TreeGrafter"/>
</dbReference>
<feature type="transmembrane region" description="Helical" evidence="15">
    <location>
        <begin position="84"/>
        <end position="105"/>
    </location>
</feature>
<protein>
    <recommendedName>
        <fullName evidence="2">P-type Ca(2+) transporter</fullName>
        <ecNumber evidence="2">7.2.2.10</ecNumber>
    </recommendedName>
</protein>
<keyword evidence="18" id="KW-1185">Reference proteome</keyword>
<keyword evidence="12 15" id="KW-1133">Transmembrane helix</keyword>
<dbReference type="Pfam" id="PF00122">
    <property type="entry name" value="E1-E2_ATPase"/>
    <property type="match status" value="1"/>
</dbReference>
<evidence type="ECO:0000256" key="9">
    <source>
        <dbReference type="ARBA" id="ARBA00022840"/>
    </source>
</evidence>
<evidence type="ECO:0000313" key="18">
    <source>
        <dbReference type="Proteomes" id="UP000282613"/>
    </source>
</evidence>
<evidence type="ECO:0000256" key="5">
    <source>
        <dbReference type="ARBA" id="ARBA00022692"/>
    </source>
</evidence>
<dbReference type="EC" id="7.2.2.10" evidence="2"/>
<organism evidence="19">
    <name type="scientific">Taenia asiatica</name>
    <name type="common">Asian tapeworm</name>
    <dbReference type="NCBI Taxonomy" id="60517"/>
    <lineage>
        <taxon>Eukaryota</taxon>
        <taxon>Metazoa</taxon>
        <taxon>Spiralia</taxon>
        <taxon>Lophotrochozoa</taxon>
        <taxon>Platyhelminthes</taxon>
        <taxon>Cestoda</taxon>
        <taxon>Eucestoda</taxon>
        <taxon>Cyclophyllidea</taxon>
        <taxon>Taeniidae</taxon>
        <taxon>Taenia</taxon>
    </lineage>
</organism>
<dbReference type="InterPro" id="IPR018303">
    <property type="entry name" value="ATPase_P-typ_P_site"/>
</dbReference>
<dbReference type="Proteomes" id="UP000282613">
    <property type="component" value="Unassembled WGS sequence"/>
</dbReference>
<proteinExistence type="predicted"/>
<keyword evidence="9" id="KW-0067">ATP-binding</keyword>
<dbReference type="InterPro" id="IPR023298">
    <property type="entry name" value="ATPase_P-typ_TM_dom_sf"/>
</dbReference>
<feature type="transmembrane region" description="Helical" evidence="15">
    <location>
        <begin position="341"/>
        <end position="365"/>
    </location>
</feature>
<dbReference type="Pfam" id="PF00690">
    <property type="entry name" value="Cation_ATPase_N"/>
    <property type="match status" value="1"/>
</dbReference>
<feature type="domain" description="Cation-transporting P-type ATPase N-terminal" evidence="16">
    <location>
        <begin position="35"/>
        <end position="105"/>
    </location>
</feature>
<dbReference type="PRINTS" id="PR00119">
    <property type="entry name" value="CATATPASE"/>
</dbReference>
<dbReference type="InterPro" id="IPR008250">
    <property type="entry name" value="ATPase_P-typ_transduc_dom_A_sf"/>
</dbReference>
<evidence type="ECO:0000313" key="17">
    <source>
        <dbReference type="EMBL" id="VDK22921.1"/>
    </source>
</evidence>
<evidence type="ECO:0000256" key="7">
    <source>
        <dbReference type="ARBA" id="ARBA00022741"/>
    </source>
</evidence>
<name>A0A0R3VVE6_TAEAS</name>
<dbReference type="AlphaFoldDB" id="A0A0R3VVE6"/>
<dbReference type="InterPro" id="IPR023299">
    <property type="entry name" value="ATPase_P-typ_cyto_dom_N"/>
</dbReference>
<dbReference type="Gene3D" id="2.70.150.10">
    <property type="entry name" value="Calcium-transporting ATPase, cytoplasmic transduction domain A"/>
    <property type="match status" value="1"/>
</dbReference>
<keyword evidence="5 15" id="KW-0812">Transmembrane</keyword>
<evidence type="ECO:0000256" key="3">
    <source>
        <dbReference type="ARBA" id="ARBA00022448"/>
    </source>
</evidence>
<sequence length="596" mass="65795">MVSRPPKMQCTLQTLQLLMGLRGKEAAKFIEREFNGYASLVKSLSSSPIAGLNEPEVEKQRQLYGTNIIPQKPPKSIFRLVWEALQDITLLVLIGAAIISLALSLYMKFNPSPNHDGTSENETGWIEGVAILVAVVVVVVVVAVNDWQKEKQFRGLQSRIEAEQKFTVLRDGIIKEIPIADIVVGDICLVKYGETSNLSPIMVFGFRDLLPADGVVIQSTDLKVDESSLTGESDHVKKSPLFDPTLLSGTHVMEGSGRMLVTAVGKNSQAGIIYSLLNNMHGDLPETTIQLNSLNNTKEYEESLPTPIEITKTKESKSKLRTREMSVLQLKLTKLAIQIGYIGKIALFPVLAVATVVILIIKFCIIEFGHKKEAWDTGRHLKHFIHFFIIGVTILVVAVPEGLPLAVTLSLAYSVKKMMKDNNLVRHLDACETMGNATAICSDKTGTLTTNRMTVIEAHFVDRIVLPHELEQPKQSRVEGLVNESVMQKLELAIAINSSYTSRLLPSKTPGDMPVQIGNKTECALLGLLHRLGRDYEGLRQRHPESEFVKVYTFSSARRSMSTIIYAPEEETAAEKGATTKLLLLTKGAAEMIISK</sequence>
<dbReference type="InterPro" id="IPR001757">
    <property type="entry name" value="P_typ_ATPase"/>
</dbReference>
<accession>A0A0R3VVE6</accession>
<dbReference type="EMBL" id="UYRS01000327">
    <property type="protein sequence ID" value="VDK22921.1"/>
    <property type="molecule type" value="Genomic_DNA"/>
</dbReference>
<keyword evidence="13" id="KW-0406">Ion transport</keyword>
<evidence type="ECO:0000256" key="12">
    <source>
        <dbReference type="ARBA" id="ARBA00022989"/>
    </source>
</evidence>
<evidence type="ECO:0000259" key="16">
    <source>
        <dbReference type="SMART" id="SM00831"/>
    </source>
</evidence>
<dbReference type="WBParaSite" id="TASK_0000135601-mRNA-1">
    <property type="protein sequence ID" value="TASK_0000135601-mRNA-1"/>
    <property type="gene ID" value="TASK_0000135601"/>
</dbReference>
<evidence type="ECO:0000256" key="6">
    <source>
        <dbReference type="ARBA" id="ARBA00022723"/>
    </source>
</evidence>
<reference evidence="19" key="1">
    <citation type="submission" date="2016-04" db="UniProtKB">
        <authorList>
            <consortium name="WormBaseParasite"/>
        </authorList>
    </citation>
    <scope>IDENTIFICATION</scope>
</reference>
<evidence type="ECO:0000256" key="11">
    <source>
        <dbReference type="ARBA" id="ARBA00022967"/>
    </source>
</evidence>
<keyword evidence="14 15" id="KW-0472">Membrane</keyword>
<dbReference type="GO" id="GO:0012505">
    <property type="term" value="C:endomembrane system"/>
    <property type="evidence" value="ECO:0007669"/>
    <property type="project" value="UniProtKB-SubCell"/>
</dbReference>
<dbReference type="GO" id="GO:0005524">
    <property type="term" value="F:ATP binding"/>
    <property type="evidence" value="ECO:0007669"/>
    <property type="project" value="UniProtKB-KW"/>
</dbReference>
<dbReference type="FunFam" id="1.20.1110.10:FF:000002">
    <property type="entry name" value="Calcium-transporting ATPase"/>
    <property type="match status" value="1"/>
</dbReference>
<dbReference type="Gene3D" id="1.20.1110.10">
    <property type="entry name" value="Calcium-transporting ATPase, transmembrane domain"/>
    <property type="match status" value="2"/>
</dbReference>
<dbReference type="PANTHER" id="PTHR24093:SF369">
    <property type="entry name" value="CALCIUM-TRANSPORTING ATPASE"/>
    <property type="match status" value="1"/>
</dbReference>
<comment type="subcellular location">
    <subcellularLocation>
        <location evidence="1">Endomembrane system</location>
        <topology evidence="1">Multi-pass membrane protein</topology>
    </subcellularLocation>
</comment>
<dbReference type="Gene3D" id="3.40.1110.10">
    <property type="entry name" value="Calcium-transporting ATPase, cytoplasmic domain N"/>
    <property type="match status" value="1"/>
</dbReference>
<evidence type="ECO:0000256" key="8">
    <source>
        <dbReference type="ARBA" id="ARBA00022837"/>
    </source>
</evidence>
<dbReference type="GO" id="GO:0005388">
    <property type="term" value="F:P-type calcium transporter activity"/>
    <property type="evidence" value="ECO:0007669"/>
    <property type="project" value="UniProtKB-EC"/>
</dbReference>
<dbReference type="PROSITE" id="PS00154">
    <property type="entry name" value="ATPASE_E1_E2"/>
    <property type="match status" value="1"/>
</dbReference>
<evidence type="ECO:0000256" key="1">
    <source>
        <dbReference type="ARBA" id="ARBA00004127"/>
    </source>
</evidence>
<dbReference type="STRING" id="60517.A0A0R3VVE6"/>
<evidence type="ECO:0000256" key="15">
    <source>
        <dbReference type="SAM" id="Phobius"/>
    </source>
</evidence>
<keyword evidence="8" id="KW-0106">Calcium</keyword>
<dbReference type="GO" id="GO:0005886">
    <property type="term" value="C:plasma membrane"/>
    <property type="evidence" value="ECO:0007669"/>
    <property type="project" value="TreeGrafter"/>
</dbReference>